<comment type="caution">
    <text evidence="2">The sequence shown here is derived from an EMBL/GenBank/DDBJ whole genome shotgun (WGS) entry which is preliminary data.</text>
</comment>
<organism evidence="2 3">
    <name type="scientific">Catellatospora methionotrophica</name>
    <dbReference type="NCBI Taxonomy" id="121620"/>
    <lineage>
        <taxon>Bacteria</taxon>
        <taxon>Bacillati</taxon>
        <taxon>Actinomycetota</taxon>
        <taxon>Actinomycetes</taxon>
        <taxon>Micromonosporales</taxon>
        <taxon>Micromonosporaceae</taxon>
        <taxon>Catellatospora</taxon>
    </lineage>
</organism>
<dbReference type="Proteomes" id="UP000660339">
    <property type="component" value="Unassembled WGS sequence"/>
</dbReference>
<evidence type="ECO:0008006" key="4">
    <source>
        <dbReference type="Google" id="ProtNLM"/>
    </source>
</evidence>
<evidence type="ECO:0000313" key="2">
    <source>
        <dbReference type="EMBL" id="GIG12513.1"/>
    </source>
</evidence>
<keyword evidence="1" id="KW-0732">Signal</keyword>
<sequence length="304" mass="30774">MHRRTLLAAALAAPVGAVVGASAAQAHRPSRPPAVIGLPDGFCPQGITRGSGTKAYVSSLGDGAIHCVDLRTGGGMPLVAGSSGGQATGLAFDTSCRIWAGCGTMGGAAVYDESGTCLAMYPLGGNVHGVAATSGKVFFTDADQGKVYCVGLGRHGQLPGSEGVRTLALPRGLGDAGACNKGVAVAWNGCLIIAQAAAGRLYAFDPVTRAAKRIDTGRASVAGADGLLLRGNTLYVVRPGGDSVSKFRLSHDLSRATPVARIGDADLDCPSTIAPFGGHLYAVNARFSTPPTPNTEYCLVRLPD</sequence>
<feature type="signal peptide" evidence="1">
    <location>
        <begin position="1"/>
        <end position="23"/>
    </location>
</feature>
<name>A0A8J3PDN3_9ACTN</name>
<reference evidence="2" key="1">
    <citation type="submission" date="2021-01" db="EMBL/GenBank/DDBJ databases">
        <title>Whole genome shotgun sequence of Catellatospora methionotrophica NBRC 14553.</title>
        <authorList>
            <person name="Komaki H."/>
            <person name="Tamura T."/>
        </authorList>
    </citation>
    <scope>NUCLEOTIDE SEQUENCE</scope>
    <source>
        <strain evidence="2">NBRC 14553</strain>
    </source>
</reference>
<dbReference type="InterPro" id="IPR011042">
    <property type="entry name" value="6-blade_b-propeller_TolB-like"/>
</dbReference>
<feature type="chain" id="PRO_5039172693" description="Superoxide dismutase" evidence="1">
    <location>
        <begin position="24"/>
        <end position="304"/>
    </location>
</feature>
<keyword evidence="3" id="KW-1185">Reference proteome</keyword>
<dbReference type="SUPFAM" id="SSF101898">
    <property type="entry name" value="NHL repeat"/>
    <property type="match status" value="1"/>
</dbReference>
<accession>A0A8J3PDN3</accession>
<dbReference type="RefSeq" id="WP_166385057.1">
    <property type="nucleotide sequence ID" value="NZ_BAAATT010000033.1"/>
</dbReference>
<proteinExistence type="predicted"/>
<dbReference type="Gene3D" id="2.120.10.30">
    <property type="entry name" value="TolB, C-terminal domain"/>
    <property type="match status" value="1"/>
</dbReference>
<gene>
    <name evidence="2" type="ORF">Cme02nite_08450</name>
</gene>
<dbReference type="AlphaFoldDB" id="A0A8J3PDN3"/>
<evidence type="ECO:0000313" key="3">
    <source>
        <dbReference type="Proteomes" id="UP000660339"/>
    </source>
</evidence>
<dbReference type="EMBL" id="BONJ01000001">
    <property type="protein sequence ID" value="GIG12513.1"/>
    <property type="molecule type" value="Genomic_DNA"/>
</dbReference>
<evidence type="ECO:0000256" key="1">
    <source>
        <dbReference type="SAM" id="SignalP"/>
    </source>
</evidence>
<protein>
    <recommendedName>
        <fullName evidence="4">Superoxide dismutase</fullName>
    </recommendedName>
</protein>